<dbReference type="Proteomes" id="UP000028623">
    <property type="component" value="Unassembled WGS sequence"/>
</dbReference>
<keyword evidence="3" id="KW-1185">Reference proteome</keyword>
<organism evidence="2 3">
    <name type="scientific">Epilithonimonas lactis</name>
    <dbReference type="NCBI Taxonomy" id="421072"/>
    <lineage>
        <taxon>Bacteria</taxon>
        <taxon>Pseudomonadati</taxon>
        <taxon>Bacteroidota</taxon>
        <taxon>Flavobacteriia</taxon>
        <taxon>Flavobacteriales</taxon>
        <taxon>Weeksellaceae</taxon>
        <taxon>Chryseobacterium group</taxon>
        <taxon>Epilithonimonas</taxon>
    </lineage>
</organism>
<protein>
    <recommendedName>
        <fullName evidence="4">PKD domain-containing protein</fullName>
    </recommendedName>
</protein>
<dbReference type="AlphaFoldDB" id="A0A085B6Y2"/>
<dbReference type="EMBL" id="JPLY01000008">
    <property type="protein sequence ID" value="KFC18227.1"/>
    <property type="molecule type" value="Genomic_DNA"/>
</dbReference>
<keyword evidence="1" id="KW-0472">Membrane</keyword>
<dbReference type="eggNOG" id="ENOG502Z9Q8">
    <property type="taxonomic scope" value="Bacteria"/>
</dbReference>
<name>A0A085B6Y2_9FLAO</name>
<dbReference type="RefSeq" id="WP_034979382.1">
    <property type="nucleotide sequence ID" value="NZ_FOFI01000007.1"/>
</dbReference>
<feature type="transmembrane region" description="Helical" evidence="1">
    <location>
        <begin position="109"/>
        <end position="128"/>
    </location>
</feature>
<dbReference type="OrthoDB" id="639802at2"/>
<evidence type="ECO:0000313" key="2">
    <source>
        <dbReference type="EMBL" id="KFC18227.1"/>
    </source>
</evidence>
<accession>A0A085B6Y2</accession>
<gene>
    <name evidence="2" type="ORF">IO89_19075</name>
</gene>
<evidence type="ECO:0000256" key="1">
    <source>
        <dbReference type="SAM" id="Phobius"/>
    </source>
</evidence>
<reference evidence="2 3" key="1">
    <citation type="submission" date="2014-07" db="EMBL/GenBank/DDBJ databases">
        <title>Epilithonimonas lactis LMG 22401 Genome.</title>
        <authorList>
            <person name="Pipes S.E."/>
            <person name="Stropko S.J."/>
        </authorList>
    </citation>
    <scope>NUCLEOTIDE SEQUENCE [LARGE SCALE GENOMIC DNA]</scope>
    <source>
        <strain evidence="2 3">LMG 24401</strain>
    </source>
</reference>
<sequence>MDKKKQFKNIVKSCENRFGRGDSASWKHSDFSDFSSEIQRATKISISVNTLKRIFGKISVDDNYLPQQATIEALKNYAGDYIDEDPIDQVNVSATENTTKSSSPNKSRVVRGVFLVLLLVLLGCLFLITKDKDLGEIKISSTEGLLPKTAVFDLELPSSDDSLFIDFGDKSAPIHLTKGIERISHTYLFPGVFKVEIKDSEKPLVETKIYVPSNKWLGLGFFRQREIPNSYYAFPAVRSGKDSVFHISNLQLQNAGLDTVKSYFTRLCNFTPIEKYSDNFVFETTFKNAKPNKAIYCNSMRFQISGIEQMIRFNFVSSGCSSKVLNAISEEIVSGNNTNLSRFVIDLEKWNTAKLINRNKRLQLYVNDKLIYEGVYKKSVGDLRGVFVEFEGNGYVKNCTLKSLEGKILYNF</sequence>
<evidence type="ECO:0000313" key="3">
    <source>
        <dbReference type="Proteomes" id="UP000028623"/>
    </source>
</evidence>
<keyword evidence="1" id="KW-0812">Transmembrane</keyword>
<evidence type="ECO:0008006" key="4">
    <source>
        <dbReference type="Google" id="ProtNLM"/>
    </source>
</evidence>
<keyword evidence="1" id="KW-1133">Transmembrane helix</keyword>
<comment type="caution">
    <text evidence="2">The sequence shown here is derived from an EMBL/GenBank/DDBJ whole genome shotgun (WGS) entry which is preliminary data.</text>
</comment>
<dbReference type="STRING" id="421072.SAMN04488097_3818"/>
<proteinExistence type="predicted"/>